<sequence length="162" mass="18472">MGHPADKRWCSPGMFRLVWLLLAFCLVGYSVRRQLFWHLSGRASCPWCECDCSSKAILPLPVDCAKDNPEMNQEMTKDIITLLTEEISLHKSVSGDNLAHTKELVMDARKTSLQYQKEAEKCNTGMETCEEAREKAEASLSEESKLSALWEKRARDNGWMNE</sequence>
<dbReference type="AlphaFoldDB" id="A0AAD8N4R8"/>
<gene>
    <name evidence="1" type="ORF">POM88_001185</name>
</gene>
<reference evidence="1" key="1">
    <citation type="submission" date="2023-02" db="EMBL/GenBank/DDBJ databases">
        <title>Genome of toxic invasive species Heracleum sosnowskyi carries increased number of genes despite the absence of recent whole-genome duplications.</title>
        <authorList>
            <person name="Schelkunov M."/>
            <person name="Shtratnikova V."/>
            <person name="Makarenko M."/>
            <person name="Klepikova A."/>
            <person name="Omelchenko D."/>
            <person name="Novikova G."/>
            <person name="Obukhova E."/>
            <person name="Bogdanov V."/>
            <person name="Penin A."/>
            <person name="Logacheva M."/>
        </authorList>
    </citation>
    <scope>NUCLEOTIDE SEQUENCE</scope>
    <source>
        <strain evidence="1">Hsosn_3</strain>
        <tissue evidence="1">Leaf</tissue>
    </source>
</reference>
<dbReference type="PANTHER" id="PTHR32254:SF6">
    <property type="entry name" value="DUF1068 DOMAIN-CONTAINING PROTEIN"/>
    <property type="match status" value="1"/>
</dbReference>
<organism evidence="1 2">
    <name type="scientific">Heracleum sosnowskyi</name>
    <dbReference type="NCBI Taxonomy" id="360622"/>
    <lineage>
        <taxon>Eukaryota</taxon>
        <taxon>Viridiplantae</taxon>
        <taxon>Streptophyta</taxon>
        <taxon>Embryophyta</taxon>
        <taxon>Tracheophyta</taxon>
        <taxon>Spermatophyta</taxon>
        <taxon>Magnoliopsida</taxon>
        <taxon>eudicotyledons</taxon>
        <taxon>Gunneridae</taxon>
        <taxon>Pentapetalae</taxon>
        <taxon>asterids</taxon>
        <taxon>campanulids</taxon>
        <taxon>Apiales</taxon>
        <taxon>Apiaceae</taxon>
        <taxon>Apioideae</taxon>
        <taxon>apioid superclade</taxon>
        <taxon>Tordylieae</taxon>
        <taxon>Tordyliinae</taxon>
        <taxon>Heracleum</taxon>
    </lineage>
</organism>
<dbReference type="InterPro" id="IPR010471">
    <property type="entry name" value="DUF1068"/>
</dbReference>
<dbReference type="Pfam" id="PF06364">
    <property type="entry name" value="DUF1068"/>
    <property type="match status" value="1"/>
</dbReference>
<keyword evidence="2" id="KW-1185">Reference proteome</keyword>
<comment type="caution">
    <text evidence="1">The sequence shown here is derived from an EMBL/GenBank/DDBJ whole genome shotgun (WGS) entry which is preliminary data.</text>
</comment>
<dbReference type="Proteomes" id="UP001237642">
    <property type="component" value="Unassembled WGS sequence"/>
</dbReference>
<evidence type="ECO:0000313" key="2">
    <source>
        <dbReference type="Proteomes" id="UP001237642"/>
    </source>
</evidence>
<evidence type="ECO:0000313" key="1">
    <source>
        <dbReference type="EMBL" id="KAK1401580.1"/>
    </source>
</evidence>
<keyword evidence="1" id="KW-0675">Receptor</keyword>
<dbReference type="EMBL" id="JAUIZM010000001">
    <property type="protein sequence ID" value="KAK1401580.1"/>
    <property type="molecule type" value="Genomic_DNA"/>
</dbReference>
<protein>
    <submittedName>
        <fullName evidence="1">Mast/stem cell growth factor receptor Kit like</fullName>
    </submittedName>
</protein>
<accession>A0AAD8N4R8</accession>
<reference evidence="1" key="2">
    <citation type="submission" date="2023-05" db="EMBL/GenBank/DDBJ databases">
        <authorList>
            <person name="Schelkunov M.I."/>
        </authorList>
    </citation>
    <scope>NUCLEOTIDE SEQUENCE</scope>
    <source>
        <strain evidence="1">Hsosn_3</strain>
        <tissue evidence="1">Leaf</tissue>
    </source>
</reference>
<proteinExistence type="predicted"/>
<name>A0AAD8N4R8_9APIA</name>
<dbReference type="PANTHER" id="PTHR32254">
    <property type="entry name" value="EXPRESSED PROTEIN"/>
    <property type="match status" value="1"/>
</dbReference>